<sequence>MAFGYAFLDLTKEDKLDRRHLLDLYASIAQISAVAILVLLQLRFIASWALTRFAVAPDSEMPSSPYLKAEKQNRHSLSFLRRFSLFSRQVQWWMGEEVIRGWGTRGEWVGGALWTLWLLFLCVNQTGQDYFALTKRFGIVGVSQLPMHYLLATKTPYSPLQILTRSSHEQLQAIHQVLGRVITFFFVLHAIFYLNSFFQKGILLDRLQNSRVVIIGLTSISLFIILGSTALAWIRRWSYRVFYASHIIIALAVLPLLYFHVHQTHIFIWETLVVYVLHMIARFISLRTYDGTISMVADTNLIRVEIPLRKSVSDGAWWPGSHVYLRIPRHQSMASTAVTRLKETIGLRTNPFTVASVPQLDRKVVLVARAMKGNTKELADLAHSLSMGSGEAASLRLKIDGPYGASSWLPDFTEFDSILLVAGGVGATFIVPLWRSICMTRGKDGRSHADKVRFVWAVQKLADTKWFFPSAEANTVLPHVGHGAASSHVTNRADDDAGENIELEEREHLMGSSGDAPAETPGLIVKYGRPRLDAIVSDCFAVPGSRVAVLVCGPQSMSTELRQDVGKWVKKGRDAFWHAEAFGL</sequence>
<dbReference type="InterPro" id="IPR039261">
    <property type="entry name" value="FNR_nucleotide-bd"/>
</dbReference>
<dbReference type="SUPFAM" id="SSF52343">
    <property type="entry name" value="Ferredoxin reductase-like, C-terminal NADP-linked domain"/>
    <property type="match status" value="1"/>
</dbReference>
<evidence type="ECO:0000256" key="5">
    <source>
        <dbReference type="ARBA" id="ARBA00022982"/>
    </source>
</evidence>
<comment type="caution">
    <text evidence="12">The sequence shown here is derived from an EMBL/GenBank/DDBJ whole genome shotgun (WGS) entry which is preliminary data.</text>
</comment>
<keyword evidence="8" id="KW-0406">Ion transport</keyword>
<dbReference type="AlphaFoldDB" id="A0A9P4IM81"/>
<dbReference type="OrthoDB" id="10006946at2759"/>
<evidence type="ECO:0000256" key="10">
    <source>
        <dbReference type="SAM" id="Phobius"/>
    </source>
</evidence>
<keyword evidence="7" id="KW-0560">Oxidoreductase</keyword>
<gene>
    <name evidence="12" type="ORF">NA57DRAFT_64528</name>
</gene>
<feature type="domain" description="FAD-binding FR-type" evidence="11">
    <location>
        <begin position="276"/>
        <end position="409"/>
    </location>
</feature>
<dbReference type="GO" id="GO:0005886">
    <property type="term" value="C:plasma membrane"/>
    <property type="evidence" value="ECO:0007669"/>
    <property type="project" value="TreeGrafter"/>
</dbReference>
<evidence type="ECO:0000256" key="1">
    <source>
        <dbReference type="ARBA" id="ARBA00004141"/>
    </source>
</evidence>
<dbReference type="PANTHER" id="PTHR32361">
    <property type="entry name" value="FERRIC/CUPRIC REDUCTASE TRANSMEMBRANE COMPONENT"/>
    <property type="match status" value="1"/>
</dbReference>
<feature type="transmembrane region" description="Helical" evidence="10">
    <location>
        <begin position="214"/>
        <end position="234"/>
    </location>
</feature>
<evidence type="ECO:0000256" key="9">
    <source>
        <dbReference type="ARBA" id="ARBA00023136"/>
    </source>
</evidence>
<evidence type="ECO:0000259" key="11">
    <source>
        <dbReference type="PROSITE" id="PS51384"/>
    </source>
</evidence>
<dbReference type="SFLD" id="SFLDS00052">
    <property type="entry name" value="Ferric_Reductase_Domain"/>
    <property type="match status" value="1"/>
</dbReference>
<feature type="transmembrane region" description="Helical" evidence="10">
    <location>
        <begin position="266"/>
        <end position="285"/>
    </location>
</feature>
<comment type="subcellular location">
    <subcellularLocation>
        <location evidence="1">Membrane</location>
        <topology evidence="1">Multi-pass membrane protein</topology>
    </subcellularLocation>
</comment>
<evidence type="ECO:0000256" key="7">
    <source>
        <dbReference type="ARBA" id="ARBA00023002"/>
    </source>
</evidence>
<evidence type="ECO:0000256" key="6">
    <source>
        <dbReference type="ARBA" id="ARBA00022989"/>
    </source>
</evidence>
<dbReference type="InterPro" id="IPR013112">
    <property type="entry name" value="FAD-bd_8"/>
</dbReference>
<proteinExistence type="inferred from homology"/>
<evidence type="ECO:0000256" key="8">
    <source>
        <dbReference type="ARBA" id="ARBA00023065"/>
    </source>
</evidence>
<dbReference type="PANTHER" id="PTHR32361:SF28">
    <property type="entry name" value="FRP1P"/>
    <property type="match status" value="1"/>
</dbReference>
<dbReference type="GO" id="GO:0015677">
    <property type="term" value="P:copper ion import"/>
    <property type="evidence" value="ECO:0007669"/>
    <property type="project" value="TreeGrafter"/>
</dbReference>
<evidence type="ECO:0000313" key="13">
    <source>
        <dbReference type="Proteomes" id="UP000799772"/>
    </source>
</evidence>
<dbReference type="Pfam" id="PF08030">
    <property type="entry name" value="NAD_binding_6"/>
    <property type="match status" value="1"/>
</dbReference>
<dbReference type="GO" id="GO:0000293">
    <property type="term" value="F:ferric-chelate reductase activity"/>
    <property type="evidence" value="ECO:0007669"/>
    <property type="project" value="UniProtKB-ARBA"/>
</dbReference>
<dbReference type="InterPro" id="IPR051410">
    <property type="entry name" value="Ferric/Cupric_Reductase"/>
</dbReference>
<dbReference type="SFLD" id="SFLDG01168">
    <property type="entry name" value="Ferric_reductase_subgroup_(FRE"/>
    <property type="match status" value="1"/>
</dbReference>
<dbReference type="Proteomes" id="UP000799772">
    <property type="component" value="Unassembled WGS sequence"/>
</dbReference>
<reference evidence="12" key="1">
    <citation type="journal article" date="2020" name="Stud. Mycol.">
        <title>101 Dothideomycetes genomes: a test case for predicting lifestyles and emergence of pathogens.</title>
        <authorList>
            <person name="Haridas S."/>
            <person name="Albert R."/>
            <person name="Binder M."/>
            <person name="Bloem J."/>
            <person name="Labutti K."/>
            <person name="Salamov A."/>
            <person name="Andreopoulos B."/>
            <person name="Baker S."/>
            <person name="Barry K."/>
            <person name="Bills G."/>
            <person name="Bluhm B."/>
            <person name="Cannon C."/>
            <person name="Castanera R."/>
            <person name="Culley D."/>
            <person name="Daum C."/>
            <person name="Ezra D."/>
            <person name="Gonzalez J."/>
            <person name="Henrissat B."/>
            <person name="Kuo A."/>
            <person name="Liang C."/>
            <person name="Lipzen A."/>
            <person name="Lutzoni F."/>
            <person name="Magnuson J."/>
            <person name="Mondo S."/>
            <person name="Nolan M."/>
            <person name="Ohm R."/>
            <person name="Pangilinan J."/>
            <person name="Park H.-J."/>
            <person name="Ramirez L."/>
            <person name="Alfaro M."/>
            <person name="Sun H."/>
            <person name="Tritt A."/>
            <person name="Yoshinaga Y."/>
            <person name="Zwiers L.-H."/>
            <person name="Turgeon B."/>
            <person name="Goodwin S."/>
            <person name="Spatafora J."/>
            <person name="Crous P."/>
            <person name="Grigoriev I."/>
        </authorList>
    </citation>
    <scope>NUCLEOTIDE SEQUENCE</scope>
    <source>
        <strain evidence="12">CBS 133067</strain>
    </source>
</reference>
<protein>
    <recommendedName>
        <fullName evidence="11">FAD-binding FR-type domain-containing protein</fullName>
    </recommendedName>
</protein>
<keyword evidence="9 10" id="KW-0472">Membrane</keyword>
<dbReference type="InterPro" id="IPR013121">
    <property type="entry name" value="Fe_red_NAD-bd_6"/>
</dbReference>
<dbReference type="InterPro" id="IPR017927">
    <property type="entry name" value="FAD-bd_FR_type"/>
</dbReference>
<evidence type="ECO:0000256" key="2">
    <source>
        <dbReference type="ARBA" id="ARBA00006278"/>
    </source>
</evidence>
<comment type="similarity">
    <text evidence="2">Belongs to the ferric reductase (FRE) family.</text>
</comment>
<keyword evidence="3" id="KW-0813">Transport</keyword>
<dbReference type="Pfam" id="PF08022">
    <property type="entry name" value="FAD_binding_8"/>
    <property type="match status" value="1"/>
</dbReference>
<keyword evidence="5" id="KW-0249">Electron transport</keyword>
<dbReference type="InterPro" id="IPR013130">
    <property type="entry name" value="Fe3_Rdtase_TM_dom"/>
</dbReference>
<dbReference type="PROSITE" id="PS51384">
    <property type="entry name" value="FAD_FR"/>
    <property type="match status" value="1"/>
</dbReference>
<dbReference type="EMBL" id="ML978123">
    <property type="protein sequence ID" value="KAF2101843.1"/>
    <property type="molecule type" value="Genomic_DNA"/>
</dbReference>
<feature type="transmembrane region" description="Helical" evidence="10">
    <location>
        <begin position="24"/>
        <end position="42"/>
    </location>
</feature>
<evidence type="ECO:0000256" key="3">
    <source>
        <dbReference type="ARBA" id="ARBA00022448"/>
    </source>
</evidence>
<evidence type="ECO:0000256" key="4">
    <source>
        <dbReference type="ARBA" id="ARBA00022692"/>
    </source>
</evidence>
<dbReference type="Pfam" id="PF01794">
    <property type="entry name" value="Ferric_reduct"/>
    <property type="match status" value="1"/>
</dbReference>
<keyword evidence="6 10" id="KW-1133">Transmembrane helix</keyword>
<keyword evidence="4 10" id="KW-0812">Transmembrane</keyword>
<evidence type="ECO:0000313" key="12">
    <source>
        <dbReference type="EMBL" id="KAF2101843.1"/>
    </source>
</evidence>
<keyword evidence="13" id="KW-1185">Reference proteome</keyword>
<dbReference type="Gene3D" id="3.40.50.80">
    <property type="entry name" value="Nucleotide-binding domain of ferredoxin-NADP reductase (FNR) module"/>
    <property type="match status" value="1"/>
</dbReference>
<organism evidence="12 13">
    <name type="scientific">Rhizodiscina lignyota</name>
    <dbReference type="NCBI Taxonomy" id="1504668"/>
    <lineage>
        <taxon>Eukaryota</taxon>
        <taxon>Fungi</taxon>
        <taxon>Dikarya</taxon>
        <taxon>Ascomycota</taxon>
        <taxon>Pezizomycotina</taxon>
        <taxon>Dothideomycetes</taxon>
        <taxon>Pleosporomycetidae</taxon>
        <taxon>Aulographales</taxon>
        <taxon>Rhizodiscinaceae</taxon>
        <taxon>Rhizodiscina</taxon>
    </lineage>
</organism>
<dbReference type="GO" id="GO:0006826">
    <property type="term" value="P:iron ion transport"/>
    <property type="evidence" value="ECO:0007669"/>
    <property type="project" value="TreeGrafter"/>
</dbReference>
<accession>A0A9P4IM81</accession>
<feature type="transmembrane region" description="Helical" evidence="10">
    <location>
        <begin position="241"/>
        <end position="260"/>
    </location>
</feature>
<feature type="transmembrane region" description="Helical" evidence="10">
    <location>
        <begin position="177"/>
        <end position="194"/>
    </location>
</feature>
<dbReference type="GO" id="GO:0006879">
    <property type="term" value="P:intracellular iron ion homeostasis"/>
    <property type="evidence" value="ECO:0007669"/>
    <property type="project" value="TreeGrafter"/>
</dbReference>
<dbReference type="CDD" id="cd06186">
    <property type="entry name" value="NOX_Duox_like_FAD_NADP"/>
    <property type="match status" value="1"/>
</dbReference>
<name>A0A9P4IM81_9PEZI</name>